<dbReference type="InterPro" id="IPR036388">
    <property type="entry name" value="WH-like_DNA-bd_sf"/>
</dbReference>
<accession>A0A7K1U714</accession>
<dbReference type="GO" id="GO:0006352">
    <property type="term" value="P:DNA-templated transcription initiation"/>
    <property type="evidence" value="ECO:0007669"/>
    <property type="project" value="InterPro"/>
</dbReference>
<comment type="similarity">
    <text evidence="1">Belongs to the sigma-70 factor family. ECF subfamily.</text>
</comment>
<evidence type="ECO:0000313" key="8">
    <source>
        <dbReference type="Proteomes" id="UP000461730"/>
    </source>
</evidence>
<evidence type="ECO:0000259" key="6">
    <source>
        <dbReference type="Pfam" id="PF08281"/>
    </source>
</evidence>
<dbReference type="PANTHER" id="PTHR43133">
    <property type="entry name" value="RNA POLYMERASE ECF-TYPE SIGMA FACTO"/>
    <property type="match status" value="1"/>
</dbReference>
<feature type="domain" description="RNA polymerase sigma-70 region 2" evidence="5">
    <location>
        <begin position="39"/>
        <end position="103"/>
    </location>
</feature>
<reference evidence="7 8" key="1">
    <citation type="submission" date="2019-12" db="EMBL/GenBank/DDBJ databases">
        <title>Chitinophaga sp. strain ysch24 (GDMCC 1.1355), whole genome shotgun sequence.</title>
        <authorList>
            <person name="Zhang X."/>
        </authorList>
    </citation>
    <scope>NUCLEOTIDE SEQUENCE [LARGE SCALE GENOMIC DNA]</scope>
    <source>
        <strain evidence="8">ysch24</strain>
    </source>
</reference>
<dbReference type="SUPFAM" id="SSF88659">
    <property type="entry name" value="Sigma3 and sigma4 domains of RNA polymerase sigma factors"/>
    <property type="match status" value="1"/>
</dbReference>
<protein>
    <submittedName>
        <fullName evidence="7">Sigma-70 family RNA polymerase sigma factor</fullName>
    </submittedName>
</protein>
<organism evidence="7 8">
    <name type="scientific">Chitinophaga tropicalis</name>
    <dbReference type="NCBI Taxonomy" id="2683588"/>
    <lineage>
        <taxon>Bacteria</taxon>
        <taxon>Pseudomonadati</taxon>
        <taxon>Bacteroidota</taxon>
        <taxon>Chitinophagia</taxon>
        <taxon>Chitinophagales</taxon>
        <taxon>Chitinophagaceae</taxon>
        <taxon>Chitinophaga</taxon>
    </lineage>
</organism>
<sequence length="198" mass="23447">MLYTFHVKKARIHPASTYTDKYLWDLIRADSVDAFNEVYNRYWDLVFRITLKRLHVKEIVEEIVQDAFIVLWEKRHELQVDSLKNYLLAITRYAVFHYISRQQTIAARMGEMRQEEQTTNNNIEDIVNSRLLLQLVDSMAEELPEKSKQVFRHNKLQGYTVMQTAEAFNISPKTAEGHLTKALKTLRLKLGTLYLWVL</sequence>
<name>A0A7K1U714_9BACT</name>
<dbReference type="InterPro" id="IPR039425">
    <property type="entry name" value="RNA_pol_sigma-70-like"/>
</dbReference>
<dbReference type="Pfam" id="PF04542">
    <property type="entry name" value="Sigma70_r2"/>
    <property type="match status" value="1"/>
</dbReference>
<evidence type="ECO:0000256" key="4">
    <source>
        <dbReference type="ARBA" id="ARBA00023163"/>
    </source>
</evidence>
<evidence type="ECO:0000313" key="7">
    <source>
        <dbReference type="EMBL" id="MVT09775.1"/>
    </source>
</evidence>
<proteinExistence type="inferred from homology"/>
<dbReference type="Pfam" id="PF08281">
    <property type="entry name" value="Sigma70_r4_2"/>
    <property type="match status" value="1"/>
</dbReference>
<dbReference type="Gene3D" id="1.10.1740.10">
    <property type="match status" value="1"/>
</dbReference>
<dbReference type="InterPro" id="IPR013325">
    <property type="entry name" value="RNA_pol_sigma_r2"/>
</dbReference>
<dbReference type="InterPro" id="IPR014284">
    <property type="entry name" value="RNA_pol_sigma-70_dom"/>
</dbReference>
<evidence type="ECO:0000256" key="3">
    <source>
        <dbReference type="ARBA" id="ARBA00023082"/>
    </source>
</evidence>
<dbReference type="PANTHER" id="PTHR43133:SF46">
    <property type="entry name" value="RNA POLYMERASE SIGMA-70 FACTOR ECF SUBFAMILY"/>
    <property type="match status" value="1"/>
</dbReference>
<dbReference type="EMBL" id="WRXN01000006">
    <property type="protein sequence ID" value="MVT09775.1"/>
    <property type="molecule type" value="Genomic_DNA"/>
</dbReference>
<dbReference type="Proteomes" id="UP000461730">
    <property type="component" value="Unassembled WGS sequence"/>
</dbReference>
<dbReference type="AlphaFoldDB" id="A0A7K1U714"/>
<dbReference type="NCBIfam" id="TIGR02937">
    <property type="entry name" value="sigma70-ECF"/>
    <property type="match status" value="1"/>
</dbReference>
<dbReference type="InterPro" id="IPR013324">
    <property type="entry name" value="RNA_pol_sigma_r3/r4-like"/>
</dbReference>
<keyword evidence="3" id="KW-0731">Sigma factor</keyword>
<feature type="domain" description="RNA polymerase sigma factor 70 region 4 type 2" evidence="6">
    <location>
        <begin position="134"/>
        <end position="186"/>
    </location>
</feature>
<comment type="caution">
    <text evidence="7">The sequence shown here is derived from an EMBL/GenBank/DDBJ whole genome shotgun (WGS) entry which is preliminary data.</text>
</comment>
<evidence type="ECO:0000256" key="1">
    <source>
        <dbReference type="ARBA" id="ARBA00010641"/>
    </source>
</evidence>
<keyword evidence="4" id="KW-0804">Transcription</keyword>
<dbReference type="InterPro" id="IPR013249">
    <property type="entry name" value="RNA_pol_sigma70_r4_t2"/>
</dbReference>
<dbReference type="GO" id="GO:0003677">
    <property type="term" value="F:DNA binding"/>
    <property type="evidence" value="ECO:0007669"/>
    <property type="project" value="InterPro"/>
</dbReference>
<dbReference type="InterPro" id="IPR007627">
    <property type="entry name" value="RNA_pol_sigma70_r2"/>
</dbReference>
<keyword evidence="8" id="KW-1185">Reference proteome</keyword>
<dbReference type="GO" id="GO:0016987">
    <property type="term" value="F:sigma factor activity"/>
    <property type="evidence" value="ECO:0007669"/>
    <property type="project" value="UniProtKB-KW"/>
</dbReference>
<gene>
    <name evidence="7" type="ORF">GO493_16005</name>
</gene>
<dbReference type="SUPFAM" id="SSF88946">
    <property type="entry name" value="Sigma2 domain of RNA polymerase sigma factors"/>
    <property type="match status" value="1"/>
</dbReference>
<keyword evidence="2" id="KW-0805">Transcription regulation</keyword>
<evidence type="ECO:0000259" key="5">
    <source>
        <dbReference type="Pfam" id="PF04542"/>
    </source>
</evidence>
<evidence type="ECO:0000256" key="2">
    <source>
        <dbReference type="ARBA" id="ARBA00023015"/>
    </source>
</evidence>
<dbReference type="Gene3D" id="1.10.10.10">
    <property type="entry name" value="Winged helix-like DNA-binding domain superfamily/Winged helix DNA-binding domain"/>
    <property type="match status" value="1"/>
</dbReference>